<sequence length="58" mass="6158">METINSIFQCLQTSGAEQSSWQVKSAAPGDQGTNEQIPSVFQHDGPIPATPTSKKAIV</sequence>
<gene>
    <name evidence="2" type="ORF">Slati_1376700</name>
</gene>
<feature type="region of interest" description="Disordered" evidence="1">
    <location>
        <begin position="18"/>
        <end position="58"/>
    </location>
</feature>
<proteinExistence type="predicted"/>
<name>A0AAW2XP46_9LAMI</name>
<dbReference type="AlphaFoldDB" id="A0AAW2XP46"/>
<organism evidence="2">
    <name type="scientific">Sesamum latifolium</name>
    <dbReference type="NCBI Taxonomy" id="2727402"/>
    <lineage>
        <taxon>Eukaryota</taxon>
        <taxon>Viridiplantae</taxon>
        <taxon>Streptophyta</taxon>
        <taxon>Embryophyta</taxon>
        <taxon>Tracheophyta</taxon>
        <taxon>Spermatophyta</taxon>
        <taxon>Magnoliopsida</taxon>
        <taxon>eudicotyledons</taxon>
        <taxon>Gunneridae</taxon>
        <taxon>Pentapetalae</taxon>
        <taxon>asterids</taxon>
        <taxon>lamiids</taxon>
        <taxon>Lamiales</taxon>
        <taxon>Pedaliaceae</taxon>
        <taxon>Sesamum</taxon>
    </lineage>
</organism>
<reference evidence="2" key="2">
    <citation type="journal article" date="2024" name="Plant">
        <title>Genomic evolution and insights into agronomic trait innovations of Sesamum species.</title>
        <authorList>
            <person name="Miao H."/>
            <person name="Wang L."/>
            <person name="Qu L."/>
            <person name="Liu H."/>
            <person name="Sun Y."/>
            <person name="Le M."/>
            <person name="Wang Q."/>
            <person name="Wei S."/>
            <person name="Zheng Y."/>
            <person name="Lin W."/>
            <person name="Duan Y."/>
            <person name="Cao H."/>
            <person name="Xiong S."/>
            <person name="Wang X."/>
            <person name="Wei L."/>
            <person name="Li C."/>
            <person name="Ma Q."/>
            <person name="Ju M."/>
            <person name="Zhao R."/>
            <person name="Li G."/>
            <person name="Mu C."/>
            <person name="Tian Q."/>
            <person name="Mei H."/>
            <person name="Zhang T."/>
            <person name="Gao T."/>
            <person name="Zhang H."/>
        </authorList>
    </citation>
    <scope>NUCLEOTIDE SEQUENCE</scope>
    <source>
        <strain evidence="2">KEN1</strain>
    </source>
</reference>
<reference evidence="2" key="1">
    <citation type="submission" date="2020-06" db="EMBL/GenBank/DDBJ databases">
        <authorList>
            <person name="Li T."/>
            <person name="Hu X."/>
            <person name="Zhang T."/>
            <person name="Song X."/>
            <person name="Zhang H."/>
            <person name="Dai N."/>
            <person name="Sheng W."/>
            <person name="Hou X."/>
            <person name="Wei L."/>
        </authorList>
    </citation>
    <scope>NUCLEOTIDE SEQUENCE</scope>
    <source>
        <strain evidence="2">KEN1</strain>
        <tissue evidence="2">Leaf</tissue>
    </source>
</reference>
<comment type="caution">
    <text evidence="2">The sequence shown here is derived from an EMBL/GenBank/DDBJ whole genome shotgun (WGS) entry which is preliminary data.</text>
</comment>
<dbReference type="EMBL" id="JACGWN010000004">
    <property type="protein sequence ID" value="KAL0453986.1"/>
    <property type="molecule type" value="Genomic_DNA"/>
</dbReference>
<protein>
    <submittedName>
        <fullName evidence="2">Uncharacterized protein</fullName>
    </submittedName>
</protein>
<accession>A0AAW2XP46</accession>
<evidence type="ECO:0000256" key="1">
    <source>
        <dbReference type="SAM" id="MobiDB-lite"/>
    </source>
</evidence>
<evidence type="ECO:0000313" key="2">
    <source>
        <dbReference type="EMBL" id="KAL0453986.1"/>
    </source>
</evidence>